<dbReference type="RefSeq" id="XP_026203929.1">
    <property type="nucleotide sequence ID" value="XM_026348144.1"/>
</dbReference>
<feature type="compositionally biased region" description="Basic and acidic residues" evidence="7">
    <location>
        <begin position="104"/>
        <end position="120"/>
    </location>
</feature>
<dbReference type="Ensembl" id="ENSATET00000078865.1">
    <property type="protein sequence ID" value="ENSATEP00000078643.1"/>
    <property type="gene ID" value="ENSATEG00000031443.1"/>
</dbReference>
<keyword evidence="4" id="KW-0735">Signal-anchor</keyword>
<evidence type="ECO:0000313" key="11">
    <source>
        <dbReference type="Proteomes" id="UP000265040"/>
    </source>
</evidence>
<name>A0AAQ6IVY0_ANATE</name>
<dbReference type="InterPro" id="IPR050919">
    <property type="entry name" value="NKG2/CD94_NK_receptors"/>
</dbReference>
<reference evidence="10 11" key="1">
    <citation type="submission" date="2021-04" db="EMBL/GenBank/DDBJ databases">
        <authorList>
            <consortium name="Wellcome Sanger Institute Data Sharing"/>
        </authorList>
    </citation>
    <scope>NUCLEOTIDE SEQUENCE [LARGE SCALE GENOMIC DNA]</scope>
</reference>
<dbReference type="SMART" id="SM00034">
    <property type="entry name" value="CLECT"/>
    <property type="match status" value="1"/>
</dbReference>
<evidence type="ECO:0000259" key="9">
    <source>
        <dbReference type="PROSITE" id="PS50041"/>
    </source>
</evidence>
<dbReference type="GO" id="GO:0045954">
    <property type="term" value="P:positive regulation of natural killer cell mediated cytotoxicity"/>
    <property type="evidence" value="ECO:0007669"/>
    <property type="project" value="TreeGrafter"/>
</dbReference>
<dbReference type="GO" id="GO:0016020">
    <property type="term" value="C:membrane"/>
    <property type="evidence" value="ECO:0007669"/>
    <property type="project" value="UniProtKB-SubCell"/>
</dbReference>
<feature type="region of interest" description="Disordered" evidence="7">
    <location>
        <begin position="100"/>
        <end position="120"/>
    </location>
</feature>
<accession>A0AAQ6IVY0</accession>
<keyword evidence="11" id="KW-1185">Reference proteome</keyword>
<dbReference type="GeneID" id="113154131"/>
<dbReference type="InterPro" id="IPR016187">
    <property type="entry name" value="CTDL_fold"/>
</dbReference>
<dbReference type="Gene3D" id="3.10.100.10">
    <property type="entry name" value="Mannose-Binding Protein A, subunit A"/>
    <property type="match status" value="1"/>
</dbReference>
<evidence type="ECO:0000256" key="8">
    <source>
        <dbReference type="SAM" id="Phobius"/>
    </source>
</evidence>
<dbReference type="GeneTree" id="ENSGT00940000172892"/>
<dbReference type="PANTHER" id="PTHR22800">
    <property type="entry name" value="C-TYPE LECTIN PROTEINS"/>
    <property type="match status" value="1"/>
</dbReference>
<dbReference type="PROSITE" id="PS50041">
    <property type="entry name" value="C_TYPE_LECTIN_2"/>
    <property type="match status" value="1"/>
</dbReference>
<evidence type="ECO:0000256" key="2">
    <source>
        <dbReference type="ARBA" id="ARBA00022692"/>
    </source>
</evidence>
<evidence type="ECO:0000256" key="7">
    <source>
        <dbReference type="SAM" id="MobiDB-lite"/>
    </source>
</evidence>
<evidence type="ECO:0000256" key="3">
    <source>
        <dbReference type="ARBA" id="ARBA00022734"/>
    </source>
</evidence>
<dbReference type="SUPFAM" id="SSF56436">
    <property type="entry name" value="C-type lectin-like"/>
    <property type="match status" value="1"/>
</dbReference>
<evidence type="ECO:0000256" key="6">
    <source>
        <dbReference type="ARBA" id="ARBA00023136"/>
    </source>
</evidence>
<evidence type="ECO:0000313" key="10">
    <source>
        <dbReference type="Ensembl" id="ENSATEP00000078643.1"/>
    </source>
</evidence>
<reference evidence="10" key="3">
    <citation type="submission" date="2025-09" db="UniProtKB">
        <authorList>
            <consortium name="Ensembl"/>
        </authorList>
    </citation>
    <scope>IDENTIFICATION</scope>
</reference>
<protein>
    <recommendedName>
        <fullName evidence="9">C-type lectin domain-containing protein</fullName>
    </recommendedName>
</protein>
<feature type="transmembrane region" description="Helical" evidence="8">
    <location>
        <begin position="69"/>
        <end position="89"/>
    </location>
</feature>
<keyword evidence="5 8" id="KW-1133">Transmembrane helix</keyword>
<dbReference type="InterPro" id="IPR001304">
    <property type="entry name" value="C-type_lectin-like"/>
</dbReference>
<keyword evidence="3" id="KW-0430">Lectin</keyword>
<dbReference type="PANTHER" id="PTHR22800:SF252">
    <property type="entry name" value="NATURAL KILLER CELLS ANTIGEN CD94"/>
    <property type="match status" value="1"/>
</dbReference>
<dbReference type="Proteomes" id="UP000265040">
    <property type="component" value="Chromosome 11"/>
</dbReference>
<comment type="subcellular location">
    <subcellularLocation>
        <location evidence="1">Membrane</location>
        <topology evidence="1">Single-pass type II membrane protein</topology>
    </subcellularLocation>
</comment>
<dbReference type="GO" id="GO:0030246">
    <property type="term" value="F:carbohydrate binding"/>
    <property type="evidence" value="ECO:0007669"/>
    <property type="project" value="UniProtKB-KW"/>
</dbReference>
<evidence type="ECO:0000256" key="5">
    <source>
        <dbReference type="ARBA" id="ARBA00022989"/>
    </source>
</evidence>
<feature type="domain" description="C-type lectin" evidence="9">
    <location>
        <begin position="127"/>
        <end position="236"/>
    </location>
</feature>
<dbReference type="GO" id="GO:0002223">
    <property type="term" value="P:stimulatory C-type lectin receptor signaling pathway"/>
    <property type="evidence" value="ECO:0007669"/>
    <property type="project" value="TreeGrafter"/>
</dbReference>
<dbReference type="Pfam" id="PF00059">
    <property type="entry name" value="Lectin_C"/>
    <property type="match status" value="1"/>
</dbReference>
<keyword evidence="2 8" id="KW-0812">Transmembrane</keyword>
<dbReference type="InterPro" id="IPR016186">
    <property type="entry name" value="C-type_lectin-like/link_sf"/>
</dbReference>
<organism evidence="10 11">
    <name type="scientific">Anabas testudineus</name>
    <name type="common">Climbing perch</name>
    <name type="synonym">Anthias testudineus</name>
    <dbReference type="NCBI Taxonomy" id="64144"/>
    <lineage>
        <taxon>Eukaryota</taxon>
        <taxon>Metazoa</taxon>
        <taxon>Chordata</taxon>
        <taxon>Craniata</taxon>
        <taxon>Vertebrata</taxon>
        <taxon>Euteleostomi</taxon>
        <taxon>Actinopterygii</taxon>
        <taxon>Neopterygii</taxon>
        <taxon>Teleostei</taxon>
        <taxon>Neoteleostei</taxon>
        <taxon>Acanthomorphata</taxon>
        <taxon>Anabantaria</taxon>
        <taxon>Anabantiformes</taxon>
        <taxon>Anabantoidei</taxon>
        <taxon>Anabantidae</taxon>
        <taxon>Anabas</taxon>
    </lineage>
</organism>
<dbReference type="AlphaFoldDB" id="A0AAQ6IVY0"/>
<reference evidence="10" key="2">
    <citation type="submission" date="2025-08" db="UniProtKB">
        <authorList>
            <consortium name="Ensembl"/>
        </authorList>
    </citation>
    <scope>IDENTIFICATION</scope>
</reference>
<evidence type="ECO:0000256" key="1">
    <source>
        <dbReference type="ARBA" id="ARBA00004606"/>
    </source>
</evidence>
<sequence length="249" mass="28840">MSCNIYEEPKWTTDVRYSKGEDGGEREERLVAIYERADTLTTHHECLTHDRACTGNSVGAAERRNPFKAAALTLAVLCLLLLAGIAVLLKPYISDILKNPSSDKQSRCQQEKNNQTKEESTGEWVGIRHYCYYKSVEMKTWTESRRDCESRGARLLVLQNKEEHDFVKSLRISGASWIGLQSVKIEPHKDWLDKWEWRWVDDSGLTYHSWLKDVSTIPTEETKAYMDLDGNWNHDNNGSKHWICEKRIC</sequence>
<keyword evidence="6 8" id="KW-0472">Membrane</keyword>
<evidence type="ECO:0000256" key="4">
    <source>
        <dbReference type="ARBA" id="ARBA00022968"/>
    </source>
</evidence>
<proteinExistence type="predicted"/>